<evidence type="ECO:0000256" key="7">
    <source>
        <dbReference type="ARBA" id="ARBA00023136"/>
    </source>
</evidence>
<feature type="transmembrane region" description="Helical" evidence="9">
    <location>
        <begin position="176"/>
        <end position="205"/>
    </location>
</feature>
<evidence type="ECO:0000256" key="1">
    <source>
        <dbReference type="ARBA" id="ARBA00004651"/>
    </source>
</evidence>
<dbReference type="NCBIfam" id="TIGR00546">
    <property type="entry name" value="lnt"/>
    <property type="match status" value="1"/>
</dbReference>
<comment type="pathway">
    <text evidence="9">Protein modification; lipoprotein biosynthesis (N-acyl transfer).</text>
</comment>
<evidence type="ECO:0000313" key="11">
    <source>
        <dbReference type="EMBL" id="SFK50289.1"/>
    </source>
</evidence>
<dbReference type="GO" id="GO:0042158">
    <property type="term" value="P:lipoprotein biosynthetic process"/>
    <property type="evidence" value="ECO:0007669"/>
    <property type="project" value="UniProtKB-UniRule"/>
</dbReference>
<dbReference type="EC" id="2.3.1.269" evidence="9"/>
<dbReference type="Pfam" id="PF20154">
    <property type="entry name" value="LNT_N"/>
    <property type="match status" value="1"/>
</dbReference>
<evidence type="ECO:0000313" key="12">
    <source>
        <dbReference type="Proteomes" id="UP000199473"/>
    </source>
</evidence>
<dbReference type="AlphaFoldDB" id="A0A1I4A3F6"/>
<dbReference type="Proteomes" id="UP000199473">
    <property type="component" value="Unassembled WGS sequence"/>
</dbReference>
<keyword evidence="6 9" id="KW-1133">Transmembrane helix</keyword>
<dbReference type="GO" id="GO:0016410">
    <property type="term" value="F:N-acyltransferase activity"/>
    <property type="evidence" value="ECO:0007669"/>
    <property type="project" value="UniProtKB-UniRule"/>
</dbReference>
<dbReference type="SUPFAM" id="SSF56317">
    <property type="entry name" value="Carbon-nitrogen hydrolase"/>
    <property type="match status" value="1"/>
</dbReference>
<dbReference type="UniPathway" id="UPA00666"/>
<feature type="transmembrane region" description="Helical" evidence="9">
    <location>
        <begin position="147"/>
        <end position="170"/>
    </location>
</feature>
<reference evidence="11 12" key="1">
    <citation type="submission" date="2016-10" db="EMBL/GenBank/DDBJ databases">
        <authorList>
            <person name="de Groot N.N."/>
        </authorList>
    </citation>
    <scope>NUCLEOTIDE SEQUENCE [LARGE SCALE GENOMIC DNA]</scope>
    <source>
        <strain evidence="11 12">DSM 19981</strain>
    </source>
</reference>
<feature type="transmembrane region" description="Helical" evidence="9">
    <location>
        <begin position="58"/>
        <end position="75"/>
    </location>
</feature>
<comment type="catalytic activity">
    <reaction evidence="9">
        <text>N-terminal S-1,2-diacyl-sn-glyceryl-L-cysteinyl-[lipoprotein] + a glycerophospholipid = N-acyl-S-1,2-diacyl-sn-glyceryl-L-cysteinyl-[lipoprotein] + a 2-acyl-sn-glycero-3-phospholipid + H(+)</text>
        <dbReference type="Rhea" id="RHEA:48228"/>
        <dbReference type="Rhea" id="RHEA-COMP:14681"/>
        <dbReference type="Rhea" id="RHEA-COMP:14684"/>
        <dbReference type="ChEBI" id="CHEBI:15378"/>
        <dbReference type="ChEBI" id="CHEBI:136912"/>
        <dbReference type="ChEBI" id="CHEBI:140656"/>
        <dbReference type="ChEBI" id="CHEBI:140657"/>
        <dbReference type="ChEBI" id="CHEBI:140660"/>
        <dbReference type="EC" id="2.3.1.269"/>
    </reaction>
</comment>
<keyword evidence="11" id="KW-0449">Lipoprotein</keyword>
<dbReference type="EMBL" id="FOSQ01000003">
    <property type="protein sequence ID" value="SFK50289.1"/>
    <property type="molecule type" value="Genomic_DNA"/>
</dbReference>
<dbReference type="PROSITE" id="PS50263">
    <property type="entry name" value="CN_HYDROLASE"/>
    <property type="match status" value="1"/>
</dbReference>
<dbReference type="GO" id="GO:0005886">
    <property type="term" value="C:plasma membrane"/>
    <property type="evidence" value="ECO:0007669"/>
    <property type="project" value="UniProtKB-SubCell"/>
</dbReference>
<comment type="function">
    <text evidence="9">Catalyzes the phospholipid dependent N-acylation of the N-terminal cysteine of apolipoprotein, the last step in lipoprotein maturation.</text>
</comment>
<dbReference type="STRING" id="1123062.SAMN02745775_10368"/>
<feature type="domain" description="CN hydrolase" evidence="10">
    <location>
        <begin position="246"/>
        <end position="494"/>
    </location>
</feature>
<evidence type="ECO:0000256" key="4">
    <source>
        <dbReference type="ARBA" id="ARBA00022679"/>
    </source>
</evidence>
<dbReference type="PANTHER" id="PTHR38686">
    <property type="entry name" value="APOLIPOPROTEIN N-ACYLTRANSFERASE"/>
    <property type="match status" value="1"/>
</dbReference>
<feature type="transmembrane region" description="Helical" evidence="9">
    <location>
        <begin position="111"/>
        <end position="135"/>
    </location>
</feature>
<dbReference type="InterPro" id="IPR036526">
    <property type="entry name" value="C-N_Hydrolase_sf"/>
</dbReference>
<sequence>MPGREAAPGRVARLGHAPARFRAALTRRLDGAGFWRALATAFGLGAFAALALPPVHAVPVLLVALPGLFIMTMEAPSARRAALVAFAWGWGFHVAGLHWLTNAILTEVERYWWLVPLAVPGLAIPLAAFTVIPALIARWAAPGWPRILAFAAAWVAAEMLRGVLFTGFPWNLIGTVWAFGALPIQSAAWIGVHGLGLVTLLVVLAPMMGGRGAAGGLAVIAAFAAFGMARLLPQEPDPEPVALVLVQGNVAQEAKWREESRIPIFQRYIDLTAAGVQAARRDAPDSRILVIWPETASPYLLANDPGAARLATAPLPPGATLLAGSVRAEFAADGRPTRVWNSLVALDAQGAVLDAYDKAHLVPFGEYTPLRGLLPIRLVLSALDFSAGPGLRRISLPGLPSFGGLICYEVIFPGAVTPAERPAFLVNVTNDAWFGVSAGPYQHLAAARLRAVEEGLPLARAAQTGISAVFDARGREVERMGLAETGVVLAPLPRAGSMTPFASLGLWIPFTFLALVGLLSGILSRWKTGMARVAGDTS</sequence>
<feature type="transmembrane region" description="Helical" evidence="9">
    <location>
        <begin position="212"/>
        <end position="232"/>
    </location>
</feature>
<protein>
    <recommendedName>
        <fullName evidence="9">Apolipoprotein N-acyltransferase</fullName>
        <shortName evidence="9">ALP N-acyltransferase</shortName>
        <ecNumber evidence="9">2.3.1.269</ecNumber>
    </recommendedName>
</protein>
<evidence type="ECO:0000259" key="10">
    <source>
        <dbReference type="PROSITE" id="PS50263"/>
    </source>
</evidence>
<keyword evidence="7 9" id="KW-0472">Membrane</keyword>
<dbReference type="InterPro" id="IPR004563">
    <property type="entry name" value="Apolipo_AcylTrfase"/>
</dbReference>
<evidence type="ECO:0000256" key="9">
    <source>
        <dbReference type="HAMAP-Rule" id="MF_01148"/>
    </source>
</evidence>
<feature type="transmembrane region" description="Helical" evidence="9">
    <location>
        <begin position="34"/>
        <end position="52"/>
    </location>
</feature>
<dbReference type="Gene3D" id="3.60.110.10">
    <property type="entry name" value="Carbon-nitrogen hydrolase"/>
    <property type="match status" value="1"/>
</dbReference>
<organism evidence="11 12">
    <name type="scientific">Falsiroseomonas stagni DSM 19981</name>
    <dbReference type="NCBI Taxonomy" id="1123062"/>
    <lineage>
        <taxon>Bacteria</taxon>
        <taxon>Pseudomonadati</taxon>
        <taxon>Pseudomonadota</taxon>
        <taxon>Alphaproteobacteria</taxon>
        <taxon>Acetobacterales</taxon>
        <taxon>Roseomonadaceae</taxon>
        <taxon>Falsiroseomonas</taxon>
    </lineage>
</organism>
<proteinExistence type="inferred from homology"/>
<evidence type="ECO:0000256" key="8">
    <source>
        <dbReference type="ARBA" id="ARBA00023315"/>
    </source>
</evidence>
<accession>A0A1I4A3F6</accession>
<evidence type="ECO:0000256" key="2">
    <source>
        <dbReference type="ARBA" id="ARBA00010065"/>
    </source>
</evidence>
<keyword evidence="3 9" id="KW-1003">Cell membrane</keyword>
<feature type="transmembrane region" description="Helical" evidence="9">
    <location>
        <begin position="82"/>
        <end position="105"/>
    </location>
</feature>
<dbReference type="HAMAP" id="MF_01148">
    <property type="entry name" value="Lnt"/>
    <property type="match status" value="1"/>
</dbReference>
<dbReference type="RefSeq" id="WP_245762024.1">
    <property type="nucleotide sequence ID" value="NZ_FOSQ01000003.1"/>
</dbReference>
<dbReference type="InterPro" id="IPR003010">
    <property type="entry name" value="C-N_Hydrolase"/>
</dbReference>
<dbReference type="PANTHER" id="PTHR38686:SF1">
    <property type="entry name" value="APOLIPOPROTEIN N-ACYLTRANSFERASE"/>
    <property type="match status" value="1"/>
</dbReference>
<feature type="transmembrane region" description="Helical" evidence="9">
    <location>
        <begin position="504"/>
        <end position="523"/>
    </location>
</feature>
<keyword evidence="5 9" id="KW-0812">Transmembrane</keyword>
<evidence type="ECO:0000256" key="6">
    <source>
        <dbReference type="ARBA" id="ARBA00022989"/>
    </source>
</evidence>
<evidence type="ECO:0000256" key="5">
    <source>
        <dbReference type="ARBA" id="ARBA00022692"/>
    </source>
</evidence>
<gene>
    <name evidence="9" type="primary">lnt</name>
    <name evidence="11" type="ORF">SAMN02745775_10368</name>
</gene>
<dbReference type="InterPro" id="IPR045378">
    <property type="entry name" value="LNT_N"/>
</dbReference>
<keyword evidence="12" id="KW-1185">Reference proteome</keyword>
<keyword evidence="8 9" id="KW-0012">Acyltransferase</keyword>
<comment type="subcellular location">
    <subcellularLocation>
        <location evidence="1 9">Cell membrane</location>
        <topology evidence="1 9">Multi-pass membrane protein</topology>
    </subcellularLocation>
</comment>
<keyword evidence="4 9" id="KW-0808">Transferase</keyword>
<evidence type="ECO:0000256" key="3">
    <source>
        <dbReference type="ARBA" id="ARBA00022475"/>
    </source>
</evidence>
<name>A0A1I4A3F6_9PROT</name>
<dbReference type="Pfam" id="PF00795">
    <property type="entry name" value="CN_hydrolase"/>
    <property type="match status" value="1"/>
</dbReference>
<dbReference type="CDD" id="cd07571">
    <property type="entry name" value="ALP_N-acyl_transferase"/>
    <property type="match status" value="1"/>
</dbReference>
<comment type="similarity">
    <text evidence="2 9">Belongs to the CN hydrolase family. Apolipoprotein N-acyltransferase subfamily.</text>
</comment>